<dbReference type="Pfam" id="PF12706">
    <property type="entry name" value="Lactamase_B_2"/>
    <property type="match status" value="1"/>
</dbReference>
<sequence>MTINKKVFPALAIAAASLLVAACGTSSGPAASASPTPTPIIVSSTVPATAPAPTPVAAGKVTVQWLGQAATKITTPGGKVIVIDPWLTTNPKTPEGFRRLEALGKVDLILVTHAHMDHFLDAPALAKLNNAPVYGPAGLNQSLVHLGMLPTELSPRFNKGGTITPIGPNIKITATHAEHSSELVWRNPSTGKDETHVGGEPIGFIIELENGFKIYHMGDTGLFGDMRLIGDYYRPDLLLIPIGGHFVMDPKDAAVATVHMLKPKYAIPIHYGTTPQLKGTPAEYTSAIGNAPVRVVTMNPGEAYQF</sequence>
<evidence type="ECO:0000256" key="1">
    <source>
        <dbReference type="ARBA" id="ARBA00022801"/>
    </source>
</evidence>
<proteinExistence type="inferred from homology"/>
<dbReference type="SUPFAM" id="SSF56281">
    <property type="entry name" value="Metallo-hydrolase/oxidoreductase"/>
    <property type="match status" value="1"/>
</dbReference>
<dbReference type="Proteomes" id="UP001352263">
    <property type="component" value="Unassembled WGS sequence"/>
</dbReference>
<feature type="signal peptide" evidence="3">
    <location>
        <begin position="1"/>
        <end position="21"/>
    </location>
</feature>
<dbReference type="InterPro" id="IPR036866">
    <property type="entry name" value="RibonucZ/Hydroxyglut_hydro"/>
</dbReference>
<comment type="caution">
    <text evidence="5">The sequence shown here is derived from an EMBL/GenBank/DDBJ whole genome shotgun (WGS) entry which is preliminary data.</text>
</comment>
<keyword evidence="3" id="KW-0732">Signal</keyword>
<evidence type="ECO:0000313" key="6">
    <source>
        <dbReference type="Proteomes" id="UP001352263"/>
    </source>
</evidence>
<dbReference type="PANTHER" id="PTHR43546:SF3">
    <property type="entry name" value="UPF0173 METAL-DEPENDENT HYDROLASE MJ1163"/>
    <property type="match status" value="1"/>
</dbReference>
<dbReference type="InterPro" id="IPR022877">
    <property type="entry name" value="UPF0173"/>
</dbReference>
<dbReference type="SMART" id="SM00849">
    <property type="entry name" value="Lactamase_B"/>
    <property type="match status" value="1"/>
</dbReference>
<reference evidence="5 6" key="1">
    <citation type="submission" date="2023-10" db="EMBL/GenBank/DDBJ databases">
        <title>Noviherbaspirillum sp. CPCC 100848 genome assembly.</title>
        <authorList>
            <person name="Li X.Y."/>
            <person name="Fang X.M."/>
        </authorList>
    </citation>
    <scope>NUCLEOTIDE SEQUENCE [LARGE SCALE GENOMIC DNA]</scope>
    <source>
        <strain evidence="5 6">CPCC 100848</strain>
    </source>
</reference>
<gene>
    <name evidence="5" type="ORF">RY831_11840</name>
</gene>
<dbReference type="RefSeq" id="WP_326506557.1">
    <property type="nucleotide sequence ID" value="NZ_JAWIIV010000008.1"/>
</dbReference>
<evidence type="ECO:0000259" key="4">
    <source>
        <dbReference type="SMART" id="SM00849"/>
    </source>
</evidence>
<feature type="domain" description="Metallo-beta-lactamase" evidence="4">
    <location>
        <begin position="67"/>
        <end position="270"/>
    </location>
</feature>
<keyword evidence="1 2" id="KW-0378">Hydrolase</keyword>
<protein>
    <recommendedName>
        <fullName evidence="2">UPF0173 metal-dependent hydrolase RY831_11840</fullName>
    </recommendedName>
</protein>
<dbReference type="Gene3D" id="3.60.15.10">
    <property type="entry name" value="Ribonuclease Z/Hydroxyacylglutathione hydrolase-like"/>
    <property type="match status" value="1"/>
</dbReference>
<organism evidence="5 6">
    <name type="scientific">Noviherbaspirillum album</name>
    <dbReference type="NCBI Taxonomy" id="3080276"/>
    <lineage>
        <taxon>Bacteria</taxon>
        <taxon>Pseudomonadati</taxon>
        <taxon>Pseudomonadota</taxon>
        <taxon>Betaproteobacteria</taxon>
        <taxon>Burkholderiales</taxon>
        <taxon>Oxalobacteraceae</taxon>
        <taxon>Noviherbaspirillum</taxon>
    </lineage>
</organism>
<dbReference type="NCBIfam" id="NF001911">
    <property type="entry name" value="PRK00685.1"/>
    <property type="match status" value="1"/>
</dbReference>
<name>A0ABU6J877_9BURK</name>
<evidence type="ECO:0000256" key="3">
    <source>
        <dbReference type="SAM" id="SignalP"/>
    </source>
</evidence>
<dbReference type="PANTHER" id="PTHR43546">
    <property type="entry name" value="UPF0173 METAL-DEPENDENT HYDROLASE MJ1163-RELATED"/>
    <property type="match status" value="1"/>
</dbReference>
<accession>A0ABU6J877</accession>
<comment type="similarity">
    <text evidence="2">Belongs to the UPF0173 family.</text>
</comment>
<dbReference type="HAMAP" id="MF_00457">
    <property type="entry name" value="UPF0173"/>
    <property type="match status" value="1"/>
</dbReference>
<dbReference type="GO" id="GO:0016787">
    <property type="term" value="F:hydrolase activity"/>
    <property type="evidence" value="ECO:0007669"/>
    <property type="project" value="UniProtKB-KW"/>
</dbReference>
<keyword evidence="6" id="KW-1185">Reference proteome</keyword>
<dbReference type="InterPro" id="IPR050114">
    <property type="entry name" value="UPF0173_UPF0282_UlaG_hydrolase"/>
</dbReference>
<evidence type="ECO:0000256" key="2">
    <source>
        <dbReference type="HAMAP-Rule" id="MF_00457"/>
    </source>
</evidence>
<evidence type="ECO:0000313" key="5">
    <source>
        <dbReference type="EMBL" id="MEC4719844.1"/>
    </source>
</evidence>
<dbReference type="EMBL" id="JAWIIV010000008">
    <property type="protein sequence ID" value="MEC4719844.1"/>
    <property type="molecule type" value="Genomic_DNA"/>
</dbReference>
<dbReference type="InterPro" id="IPR001279">
    <property type="entry name" value="Metallo-B-lactamas"/>
</dbReference>
<dbReference type="PROSITE" id="PS51257">
    <property type="entry name" value="PROKAR_LIPOPROTEIN"/>
    <property type="match status" value="1"/>
</dbReference>
<feature type="chain" id="PRO_5045490691" description="UPF0173 metal-dependent hydrolase RY831_11840" evidence="3">
    <location>
        <begin position="22"/>
        <end position="306"/>
    </location>
</feature>